<dbReference type="NCBIfam" id="NF003950">
    <property type="entry name" value="PRK05450.1-3"/>
    <property type="match status" value="1"/>
</dbReference>
<dbReference type="GO" id="GO:0009103">
    <property type="term" value="P:lipopolysaccharide biosynthetic process"/>
    <property type="evidence" value="ECO:0007669"/>
    <property type="project" value="UniProtKB-UniRule"/>
</dbReference>
<dbReference type="InterPro" id="IPR003329">
    <property type="entry name" value="Cytidylyl_trans"/>
</dbReference>
<dbReference type="PANTHER" id="PTHR42866:SF2">
    <property type="entry name" value="3-DEOXY-MANNO-OCTULOSONATE CYTIDYLYLTRANSFERASE, MITOCHONDRIAL"/>
    <property type="match status" value="1"/>
</dbReference>
<protein>
    <recommendedName>
        <fullName evidence="5">3-deoxy-manno-octulosonate cytidylyltransferase</fullName>
        <ecNumber evidence="5">2.7.7.38</ecNumber>
    </recommendedName>
    <alternativeName>
        <fullName evidence="5">CMP-2-keto-3-deoxyoctulosonic acid synthase</fullName>
        <shortName evidence="5">CKS</shortName>
        <shortName evidence="5">CMP-KDO synthase</shortName>
    </alternativeName>
</protein>
<dbReference type="Gene3D" id="3.90.550.10">
    <property type="entry name" value="Spore Coat Polysaccharide Biosynthesis Protein SpsA, Chain A"/>
    <property type="match status" value="1"/>
</dbReference>
<name>A0A4P7P185_9GAMM</name>
<dbReference type="EC" id="2.7.7.38" evidence="5"/>
<comment type="pathway">
    <text evidence="5">Nucleotide-sugar biosynthesis; CMP-3-deoxy-D-manno-octulosonate biosynthesis; CMP-3-deoxy-D-manno-octulosonate from 3-deoxy-D-manno-octulosonate and CTP: step 1/1.</text>
</comment>
<dbReference type="HAMAP" id="MF_00057">
    <property type="entry name" value="KdsB"/>
    <property type="match status" value="1"/>
</dbReference>
<keyword evidence="4 5" id="KW-0448">Lipopolysaccharide biosynthesis</keyword>
<dbReference type="GO" id="GO:0016020">
    <property type="term" value="C:membrane"/>
    <property type="evidence" value="ECO:0007669"/>
    <property type="project" value="UniProtKB-SubCell"/>
</dbReference>
<evidence type="ECO:0000256" key="2">
    <source>
        <dbReference type="ARBA" id="ARBA00022679"/>
    </source>
</evidence>
<evidence type="ECO:0000256" key="4">
    <source>
        <dbReference type="ARBA" id="ARBA00022985"/>
    </source>
</evidence>
<dbReference type="GO" id="GO:0033468">
    <property type="term" value="P:CMP-keto-3-deoxy-D-manno-octulosonic acid biosynthetic process"/>
    <property type="evidence" value="ECO:0007669"/>
    <property type="project" value="UniProtKB-UniRule"/>
</dbReference>
<organism evidence="6 7">
    <name type="scientific">Hydrogenovibrio crunogenus</name>
    <dbReference type="NCBI Taxonomy" id="39765"/>
    <lineage>
        <taxon>Bacteria</taxon>
        <taxon>Pseudomonadati</taxon>
        <taxon>Pseudomonadota</taxon>
        <taxon>Gammaproteobacteria</taxon>
        <taxon>Thiotrichales</taxon>
        <taxon>Piscirickettsiaceae</taxon>
        <taxon>Hydrogenovibrio</taxon>
    </lineage>
</organism>
<comment type="function">
    <text evidence="5">Activates KDO (a required 8-carbon sugar) for incorporation into bacterial lipopolysaccharide in Gram-negative bacteria.</text>
</comment>
<dbReference type="GO" id="GO:0008690">
    <property type="term" value="F:3-deoxy-manno-octulosonate cytidylyltransferase activity"/>
    <property type="evidence" value="ECO:0007669"/>
    <property type="project" value="UniProtKB-UniRule"/>
</dbReference>
<dbReference type="InterPro" id="IPR029044">
    <property type="entry name" value="Nucleotide-diphossugar_trans"/>
</dbReference>
<evidence type="ECO:0000313" key="6">
    <source>
        <dbReference type="EMBL" id="QBZ82982.1"/>
    </source>
</evidence>
<evidence type="ECO:0000256" key="5">
    <source>
        <dbReference type="HAMAP-Rule" id="MF_00057"/>
    </source>
</evidence>
<dbReference type="Pfam" id="PF02348">
    <property type="entry name" value="CTP_transf_3"/>
    <property type="match status" value="1"/>
</dbReference>
<reference evidence="6 7" key="1">
    <citation type="submission" date="2018-08" db="EMBL/GenBank/DDBJ databases">
        <title>Horizontal acquisition of hydrogen conversion ability and other habitat adaptations in Hydrogenovibrio crunogenus strains.</title>
        <authorList>
            <person name="Gonnella G."/>
            <person name="Adam N."/>
            <person name="Perner M."/>
        </authorList>
    </citation>
    <scope>NUCLEOTIDE SEQUENCE [LARGE SCALE GENOMIC DNA]</scope>
    <source>
        <strain evidence="6 7">SP-41</strain>
    </source>
</reference>
<dbReference type="NCBIfam" id="NF009905">
    <property type="entry name" value="PRK13368.1"/>
    <property type="match status" value="1"/>
</dbReference>
<dbReference type="NCBIfam" id="TIGR00466">
    <property type="entry name" value="kdsB"/>
    <property type="match status" value="1"/>
</dbReference>
<dbReference type="CDD" id="cd02517">
    <property type="entry name" value="CMP-KDO-Synthetase"/>
    <property type="match status" value="1"/>
</dbReference>
<dbReference type="Proteomes" id="UP000296201">
    <property type="component" value="Chromosome"/>
</dbReference>
<gene>
    <name evidence="6" type="primary">kdsB_1</name>
    <name evidence="5" type="synonym">kdsB</name>
    <name evidence="6" type="ORF">GHNINEIG_01023</name>
</gene>
<keyword evidence="3 5" id="KW-0548">Nucleotidyltransferase</keyword>
<dbReference type="FunFam" id="3.90.550.10:FF:000011">
    <property type="entry name" value="3-deoxy-manno-octulosonate cytidylyltransferase"/>
    <property type="match status" value="1"/>
</dbReference>
<dbReference type="EMBL" id="CP032096">
    <property type="protein sequence ID" value="QBZ82982.1"/>
    <property type="molecule type" value="Genomic_DNA"/>
</dbReference>
<keyword evidence="5" id="KW-0963">Cytoplasm</keyword>
<keyword evidence="2 5" id="KW-0808">Transferase</keyword>
<sequence>MSFIVIIPARYESSRLLGKPLMDIQGKPMVEWTWMQAKKSGATRVVIATESDRVKAVCESFGAEVCLTSEHHESGTERIAEVASVLELNDDDILVNVQGDEPLLPPDLIHQVAEGLETHPNTLMATLCEPILDVETVFDPHAVKVIRDCNNYALNFTRAPMPWSRDTFGSEPKTLPGNWPYRRHIGLYAYRSGFVKRYVEWPVCALEQVEKLEQLRVLWHGEKILVLDALCEAGVGVDTEQDLIKVRRIMAEMNPDGAL</sequence>
<comment type="similarity">
    <text evidence="5">Belongs to the KdsB family.</text>
</comment>
<keyword evidence="7" id="KW-1185">Reference proteome</keyword>
<dbReference type="InterPro" id="IPR004528">
    <property type="entry name" value="KdsB"/>
</dbReference>
<dbReference type="NCBIfam" id="NF003952">
    <property type="entry name" value="PRK05450.1-5"/>
    <property type="match status" value="1"/>
</dbReference>
<comment type="subcellular location">
    <subcellularLocation>
        <location evidence="5">Cytoplasm</location>
    </subcellularLocation>
    <subcellularLocation>
        <location evidence="1">Membrane</location>
    </subcellularLocation>
</comment>
<accession>A0A4P7P185</accession>
<dbReference type="UniPathway" id="UPA00358">
    <property type="reaction ID" value="UER00476"/>
</dbReference>
<evidence type="ECO:0000313" key="7">
    <source>
        <dbReference type="Proteomes" id="UP000296201"/>
    </source>
</evidence>
<dbReference type="PANTHER" id="PTHR42866">
    <property type="entry name" value="3-DEOXY-MANNO-OCTULOSONATE CYTIDYLYLTRANSFERASE"/>
    <property type="match status" value="1"/>
</dbReference>
<dbReference type="RefSeq" id="WP_135795644.1">
    <property type="nucleotide sequence ID" value="NZ_CP032096.1"/>
</dbReference>
<dbReference type="GO" id="GO:0005829">
    <property type="term" value="C:cytosol"/>
    <property type="evidence" value="ECO:0007669"/>
    <property type="project" value="TreeGrafter"/>
</dbReference>
<comment type="catalytic activity">
    <reaction evidence="5">
        <text>3-deoxy-alpha-D-manno-oct-2-ulosonate + CTP = CMP-3-deoxy-beta-D-manno-octulosonate + diphosphate</text>
        <dbReference type="Rhea" id="RHEA:23448"/>
        <dbReference type="ChEBI" id="CHEBI:33019"/>
        <dbReference type="ChEBI" id="CHEBI:37563"/>
        <dbReference type="ChEBI" id="CHEBI:85986"/>
        <dbReference type="ChEBI" id="CHEBI:85987"/>
        <dbReference type="EC" id="2.7.7.38"/>
    </reaction>
</comment>
<evidence type="ECO:0000256" key="1">
    <source>
        <dbReference type="ARBA" id="ARBA00004370"/>
    </source>
</evidence>
<dbReference type="OrthoDB" id="9815559at2"/>
<proteinExistence type="inferred from homology"/>
<evidence type="ECO:0000256" key="3">
    <source>
        <dbReference type="ARBA" id="ARBA00022695"/>
    </source>
</evidence>
<dbReference type="AlphaFoldDB" id="A0A4P7P185"/>
<dbReference type="SUPFAM" id="SSF53448">
    <property type="entry name" value="Nucleotide-diphospho-sugar transferases"/>
    <property type="match status" value="1"/>
</dbReference>